<dbReference type="InterPro" id="IPR008979">
    <property type="entry name" value="Galactose-bd-like_sf"/>
</dbReference>
<evidence type="ECO:0000313" key="3">
    <source>
        <dbReference type="Proteomes" id="UP000184406"/>
    </source>
</evidence>
<gene>
    <name evidence="2" type="ORF">SAMN03080594_10738</name>
</gene>
<keyword evidence="3" id="KW-1185">Reference proteome</keyword>
<evidence type="ECO:0000313" key="2">
    <source>
        <dbReference type="EMBL" id="SHF75700.1"/>
    </source>
</evidence>
<organism evidence="2 3">
    <name type="scientific">Arenibacter palladensis</name>
    <dbReference type="NCBI Taxonomy" id="237373"/>
    <lineage>
        <taxon>Bacteria</taxon>
        <taxon>Pseudomonadati</taxon>
        <taxon>Bacteroidota</taxon>
        <taxon>Flavobacteriia</taxon>
        <taxon>Flavobacteriales</taxon>
        <taxon>Flavobacteriaceae</taxon>
        <taxon>Arenibacter</taxon>
    </lineage>
</organism>
<dbReference type="AlphaFoldDB" id="A0A1M5E940"/>
<proteinExistence type="predicted"/>
<dbReference type="Pfam" id="PF09471">
    <property type="entry name" value="Peptidase_M64"/>
    <property type="match status" value="1"/>
</dbReference>
<name>A0A1M5E940_9FLAO</name>
<feature type="signal peptide" evidence="1">
    <location>
        <begin position="1"/>
        <end position="20"/>
    </location>
</feature>
<dbReference type="EMBL" id="FQUX01000007">
    <property type="protein sequence ID" value="SHF75700.1"/>
    <property type="molecule type" value="Genomic_DNA"/>
</dbReference>
<dbReference type="Gene3D" id="2.60.120.260">
    <property type="entry name" value="Galactose-binding domain-like"/>
    <property type="match status" value="1"/>
</dbReference>
<evidence type="ECO:0000256" key="1">
    <source>
        <dbReference type="SAM" id="SignalP"/>
    </source>
</evidence>
<dbReference type="Pfam" id="PF13573">
    <property type="entry name" value="SprB"/>
    <property type="match status" value="1"/>
</dbReference>
<dbReference type="GO" id="GO:0008237">
    <property type="term" value="F:metallopeptidase activity"/>
    <property type="evidence" value="ECO:0007669"/>
    <property type="project" value="InterPro"/>
</dbReference>
<protein>
    <submittedName>
        <fullName evidence="2">SprB repeat-containing protein</fullName>
    </submittedName>
</protein>
<feature type="chain" id="PRO_5012274006" evidence="1">
    <location>
        <begin position="21"/>
        <end position="1014"/>
    </location>
</feature>
<reference evidence="3" key="1">
    <citation type="submission" date="2016-11" db="EMBL/GenBank/DDBJ databases">
        <authorList>
            <person name="Varghese N."/>
            <person name="Submissions S."/>
        </authorList>
    </citation>
    <scope>NUCLEOTIDE SEQUENCE [LARGE SCALE GENOMIC DNA]</scope>
    <source>
        <strain evidence="3">DSM 17539</strain>
    </source>
</reference>
<dbReference type="Proteomes" id="UP000184406">
    <property type="component" value="Unassembled WGS sequence"/>
</dbReference>
<accession>A0A1M5E940</accession>
<sequence>MKKCLAFVCFFFMLIFQGYSQKGGAAYEKWTEAQIDGFLEKSELIPIQITGDKDNRINIVIVNQWTSKDEQPYNSPDMRGEFVKDIEESLVAALTYGDERAQTAYSHYREFFNVYGLWMPDTPEWKKGIDLEAMDAMREKLFLPWANEHRGWVTFLIMPNRENGGGGAARNLEKRVGNAVIAGNGIGKMLHEISHTCMSIGDEYTTGATGTSAFPTYSADLEYERDKIKWRKWIEPTTPLPTPYEEEYLDKIGAFEGNQYHLVDYYRSTAQGCIMGAGVFDNTEEMCPVCNQRVSMRVYDLVDIIKSTTPENKSIEINGSKKIRFSVDHIVPEPNTQVVRWFLNGKMIASGLDELEVEFGDIAKYELICSITDETPNIGPDPPFAQFPKVEVQWNVLNTAPKSNAKPLAVKTNFEKVDKQSGLFKVMPVVSGGVPPYTYEWSNGSTSETLEEVGVGIYDLVVMDSEFRTQKARASIYESSLGSFGSAKKSRKSKKSKSTIVVDADVKASEINKDNGAIALSFTGGRAPYTVQWKNAEYEYGNYLVYEPENATIVLPEHQIKTFFSASNNSYLDCKGHEGSVSWDVEVANSGFYPIDVIYAGINLKGSDAQISINGKIEAKTMHFNQTRPLYTGWDVATMQVYLKEGADKVAIVSSGQSIPNINHIRVPTSVKARTVIQNQRINLSPGDYSYVVSDGGENKIEGTISVPEVYPFEIDNLKFENRDGTVAVVDPLPGYTYKWYAQNAKTTKGESYETPLAIGNSFVPEGPGNYYVAAQNNLSRAESSNRIGFGVDDLANKRPIAIDPSELGYESIKMWFDASDIDGNGKEDDFVTPRGPVVKWKDKVRRSPNELFMKYEPNQLNGKGVAAFDHVWVSIMPKEVKDYQTVIMVYRESSMSFPGTSLFRGSNGWMGKSKESGKAIFARDNVDALTKNGKVFLNGTQIDPFTTPNPMEFCILTVQLESKSDSGLARTEGLWEGSLAEMILLDRELEEWERKGVEEYLRRKWFSTVDLEF</sequence>
<dbReference type="InterPro" id="IPR019026">
    <property type="entry name" value="Peptidase_M64_IgA"/>
</dbReference>
<dbReference type="Gene3D" id="3.40.390.10">
    <property type="entry name" value="Collagenase (Catalytic Domain)"/>
    <property type="match status" value="1"/>
</dbReference>
<keyword evidence="1" id="KW-0732">Signal</keyword>
<dbReference type="InterPro" id="IPR024079">
    <property type="entry name" value="MetalloPept_cat_dom_sf"/>
</dbReference>
<dbReference type="RefSeq" id="WP_084532647.1">
    <property type="nucleotide sequence ID" value="NZ_FQUX01000007.1"/>
</dbReference>
<dbReference type="SUPFAM" id="SSF49785">
    <property type="entry name" value="Galactose-binding domain-like"/>
    <property type="match status" value="1"/>
</dbReference>
<dbReference type="InterPro" id="IPR025667">
    <property type="entry name" value="SprB_repeat"/>
</dbReference>
<dbReference type="OrthoDB" id="127762at2"/>